<reference evidence="3 4" key="1">
    <citation type="journal article" date="2020" name="Nature">
        <title>Bacterial chemolithoautotrophy via manganese oxidation.</title>
        <authorList>
            <person name="Yu H."/>
            <person name="Leadbetter J.R."/>
        </authorList>
    </citation>
    <scope>NUCLEOTIDE SEQUENCE [LARGE SCALE GENOMIC DNA]</scope>
    <source>
        <strain evidence="3 4">Mn-1</strain>
    </source>
</reference>
<comment type="similarity">
    <text evidence="1 2">Belongs to the ArsC family.</text>
</comment>
<protein>
    <submittedName>
        <fullName evidence="3">Spx/MgsR family RNA polymerase-binding regulatory protein</fullName>
    </submittedName>
</protein>
<dbReference type="InterPro" id="IPR006660">
    <property type="entry name" value="Arsenate_reductase-like"/>
</dbReference>
<dbReference type="InterPro" id="IPR036249">
    <property type="entry name" value="Thioredoxin-like_sf"/>
</dbReference>
<dbReference type="EMBL" id="VTOW01000001">
    <property type="protein sequence ID" value="NKE69555.1"/>
    <property type="molecule type" value="Genomic_DNA"/>
</dbReference>
<dbReference type="SUPFAM" id="SSF52833">
    <property type="entry name" value="Thioredoxin-like"/>
    <property type="match status" value="1"/>
</dbReference>
<evidence type="ECO:0000313" key="4">
    <source>
        <dbReference type="Proteomes" id="UP000534783"/>
    </source>
</evidence>
<evidence type="ECO:0000256" key="2">
    <source>
        <dbReference type="PROSITE-ProRule" id="PRU01282"/>
    </source>
</evidence>
<dbReference type="NCBIfam" id="TIGR01617">
    <property type="entry name" value="arsC_related"/>
    <property type="match status" value="1"/>
</dbReference>
<dbReference type="Pfam" id="PF03960">
    <property type="entry name" value="ArsC"/>
    <property type="match status" value="1"/>
</dbReference>
<dbReference type="AlphaFoldDB" id="A0A7X6DLT9"/>
<evidence type="ECO:0000313" key="3">
    <source>
        <dbReference type="EMBL" id="NKE69555.1"/>
    </source>
</evidence>
<dbReference type="PANTHER" id="PTHR30041:SF8">
    <property type="entry name" value="PROTEIN YFFB"/>
    <property type="match status" value="1"/>
</dbReference>
<dbReference type="PANTHER" id="PTHR30041">
    <property type="entry name" value="ARSENATE REDUCTASE"/>
    <property type="match status" value="1"/>
</dbReference>
<accession>A0A7X6DLT9</accession>
<gene>
    <name evidence="3" type="ORF">MNODULE_02160</name>
</gene>
<dbReference type="Gene3D" id="3.40.30.10">
    <property type="entry name" value="Glutaredoxin"/>
    <property type="match status" value="1"/>
</dbReference>
<dbReference type="PROSITE" id="PS51353">
    <property type="entry name" value="ARSC"/>
    <property type="match status" value="1"/>
</dbReference>
<evidence type="ECO:0000256" key="1">
    <source>
        <dbReference type="ARBA" id="ARBA00007198"/>
    </source>
</evidence>
<keyword evidence="4" id="KW-1185">Reference proteome</keyword>
<sequence length="121" mass="13598">MLTFYHYAKCSTCIKAKKHLTAQGHLLKEIDLTTDPPSAKELADLVKKSGRPYTDFLNRSGVVYREMKMKEKVKQLSEGEIVRMLASNGRLIKRPIVTDGKRVTVGFDGGEFDAAWPLRVG</sequence>
<dbReference type="RefSeq" id="WP_168057851.1">
    <property type="nucleotide sequence ID" value="NZ_VTOW01000001.1"/>
</dbReference>
<name>A0A7X6DLT9_9BACT</name>
<organism evidence="3 4">
    <name type="scientific">Candidatus Manganitrophus noduliformans</name>
    <dbReference type="NCBI Taxonomy" id="2606439"/>
    <lineage>
        <taxon>Bacteria</taxon>
        <taxon>Pseudomonadati</taxon>
        <taxon>Nitrospirota</taxon>
        <taxon>Nitrospiria</taxon>
        <taxon>Candidatus Troglogloeales</taxon>
        <taxon>Candidatus Manganitrophaceae</taxon>
        <taxon>Candidatus Manganitrophus</taxon>
    </lineage>
</organism>
<dbReference type="Proteomes" id="UP000534783">
    <property type="component" value="Unassembled WGS sequence"/>
</dbReference>
<proteinExistence type="inferred from homology"/>
<dbReference type="InterPro" id="IPR006504">
    <property type="entry name" value="Tscrpt_reg_Spx/MgsR"/>
</dbReference>
<comment type="caution">
    <text evidence="3">The sequence shown here is derived from an EMBL/GenBank/DDBJ whole genome shotgun (WGS) entry which is preliminary data.</text>
</comment>